<protein>
    <submittedName>
        <fullName evidence="1">Uncharacterized protein</fullName>
    </submittedName>
</protein>
<reference evidence="2" key="1">
    <citation type="submission" date="2016-06" db="EMBL/GenBank/DDBJ databases">
        <title>Parallel loss of symbiosis genes in relatives of nitrogen-fixing non-legume Parasponia.</title>
        <authorList>
            <person name="Van Velzen R."/>
            <person name="Holmer R."/>
            <person name="Bu F."/>
            <person name="Rutten L."/>
            <person name="Van Zeijl A."/>
            <person name="Liu W."/>
            <person name="Santuari L."/>
            <person name="Cao Q."/>
            <person name="Sharma T."/>
            <person name="Shen D."/>
            <person name="Roswanjaya Y."/>
            <person name="Wardhani T."/>
            <person name="Kalhor M.S."/>
            <person name="Jansen J."/>
            <person name="Van den Hoogen J."/>
            <person name="Gungor B."/>
            <person name="Hartog M."/>
            <person name="Hontelez J."/>
            <person name="Verver J."/>
            <person name="Yang W.-C."/>
            <person name="Schijlen E."/>
            <person name="Repin R."/>
            <person name="Schilthuizen M."/>
            <person name="Schranz E."/>
            <person name="Heidstra R."/>
            <person name="Miyata K."/>
            <person name="Fedorova E."/>
            <person name="Kohlen W."/>
            <person name="Bisseling T."/>
            <person name="Smit S."/>
            <person name="Geurts R."/>
        </authorList>
    </citation>
    <scope>NUCLEOTIDE SEQUENCE [LARGE SCALE GENOMIC DNA]</scope>
    <source>
        <strain evidence="2">cv. RG33-2</strain>
    </source>
</reference>
<comment type="caution">
    <text evidence="1">The sequence shown here is derived from an EMBL/GenBank/DDBJ whole genome shotgun (WGS) entry which is preliminary data.</text>
</comment>
<proteinExistence type="predicted"/>
<organism evidence="1 2">
    <name type="scientific">Trema orientale</name>
    <name type="common">Charcoal tree</name>
    <name type="synonym">Celtis orientalis</name>
    <dbReference type="NCBI Taxonomy" id="63057"/>
    <lineage>
        <taxon>Eukaryota</taxon>
        <taxon>Viridiplantae</taxon>
        <taxon>Streptophyta</taxon>
        <taxon>Embryophyta</taxon>
        <taxon>Tracheophyta</taxon>
        <taxon>Spermatophyta</taxon>
        <taxon>Magnoliopsida</taxon>
        <taxon>eudicotyledons</taxon>
        <taxon>Gunneridae</taxon>
        <taxon>Pentapetalae</taxon>
        <taxon>rosids</taxon>
        <taxon>fabids</taxon>
        <taxon>Rosales</taxon>
        <taxon>Cannabaceae</taxon>
        <taxon>Trema</taxon>
    </lineage>
</organism>
<feature type="non-terminal residue" evidence="1">
    <location>
        <position position="54"/>
    </location>
</feature>
<gene>
    <name evidence="1" type="ORF">TorRG33x02_357780</name>
</gene>
<evidence type="ECO:0000313" key="1">
    <source>
        <dbReference type="EMBL" id="PON31453.1"/>
    </source>
</evidence>
<evidence type="ECO:0000313" key="2">
    <source>
        <dbReference type="Proteomes" id="UP000237000"/>
    </source>
</evidence>
<dbReference type="AlphaFoldDB" id="A0A2P5A4I5"/>
<dbReference type="EMBL" id="JXTC01001359">
    <property type="protein sequence ID" value="PON31453.1"/>
    <property type="molecule type" value="Genomic_DNA"/>
</dbReference>
<dbReference type="InParanoid" id="A0A2P5A4I5"/>
<sequence length="54" mass="5854">MASLLLLSKPFSGTSSSKEGFSWLQSLSSYLPVLSLSPSHLIKFSTMPPTPKKL</sequence>
<accession>A0A2P5A4I5</accession>
<name>A0A2P5A4I5_TREOI</name>
<keyword evidence="2" id="KW-1185">Reference proteome</keyword>
<dbReference type="Proteomes" id="UP000237000">
    <property type="component" value="Unassembled WGS sequence"/>
</dbReference>